<keyword evidence="1" id="KW-0472">Membrane</keyword>
<evidence type="ECO:0000313" key="3">
    <source>
        <dbReference type="Proteomes" id="UP000824120"/>
    </source>
</evidence>
<evidence type="ECO:0000313" key="2">
    <source>
        <dbReference type="EMBL" id="KAG5599279.1"/>
    </source>
</evidence>
<protein>
    <submittedName>
        <fullName evidence="2">Uncharacterized protein</fullName>
    </submittedName>
</protein>
<dbReference type="EMBL" id="JACXVP010000006">
    <property type="protein sequence ID" value="KAG5599279.1"/>
    <property type="molecule type" value="Genomic_DNA"/>
</dbReference>
<name>A0A9J5YHI6_SOLCO</name>
<proteinExistence type="predicted"/>
<keyword evidence="1" id="KW-0812">Transmembrane</keyword>
<keyword evidence="3" id="KW-1185">Reference proteome</keyword>
<sequence length="178" mass="20073">MEFCHKLDYSGGKLSLEQLTPNQMGSSWTPTSHMNNILHLSPLTLSSCVCGRRTRVHSLELNLMSEESRTPKLKILELKPFELSTTHSASLVEIADQLGEQPGRFHRCLAQSFSIVVFGSLGDIHTGTKGEGKTFWRLAEWVWRFSDLNFFVLSATFVPFFLSSVHAFLQTPNTLSLR</sequence>
<organism evidence="2 3">
    <name type="scientific">Solanum commersonii</name>
    <name type="common">Commerson's wild potato</name>
    <name type="synonym">Commerson's nightshade</name>
    <dbReference type="NCBI Taxonomy" id="4109"/>
    <lineage>
        <taxon>Eukaryota</taxon>
        <taxon>Viridiplantae</taxon>
        <taxon>Streptophyta</taxon>
        <taxon>Embryophyta</taxon>
        <taxon>Tracheophyta</taxon>
        <taxon>Spermatophyta</taxon>
        <taxon>Magnoliopsida</taxon>
        <taxon>eudicotyledons</taxon>
        <taxon>Gunneridae</taxon>
        <taxon>Pentapetalae</taxon>
        <taxon>asterids</taxon>
        <taxon>lamiids</taxon>
        <taxon>Solanales</taxon>
        <taxon>Solanaceae</taxon>
        <taxon>Solanoideae</taxon>
        <taxon>Solaneae</taxon>
        <taxon>Solanum</taxon>
    </lineage>
</organism>
<gene>
    <name evidence="2" type="ORF">H5410_030649</name>
</gene>
<comment type="caution">
    <text evidence="2">The sequence shown here is derived from an EMBL/GenBank/DDBJ whole genome shotgun (WGS) entry which is preliminary data.</text>
</comment>
<dbReference type="Proteomes" id="UP000824120">
    <property type="component" value="Chromosome 6"/>
</dbReference>
<dbReference type="AlphaFoldDB" id="A0A9J5YHI6"/>
<keyword evidence="1" id="KW-1133">Transmembrane helix</keyword>
<reference evidence="2 3" key="1">
    <citation type="submission" date="2020-09" db="EMBL/GenBank/DDBJ databases">
        <title>De no assembly of potato wild relative species, Solanum commersonii.</title>
        <authorList>
            <person name="Cho K."/>
        </authorList>
    </citation>
    <scope>NUCLEOTIDE SEQUENCE [LARGE SCALE GENOMIC DNA]</scope>
    <source>
        <strain evidence="2">LZ3.2</strain>
        <tissue evidence="2">Leaf</tissue>
    </source>
</reference>
<accession>A0A9J5YHI6</accession>
<feature type="transmembrane region" description="Helical" evidence="1">
    <location>
        <begin position="148"/>
        <end position="169"/>
    </location>
</feature>
<feature type="non-terminal residue" evidence="2">
    <location>
        <position position="178"/>
    </location>
</feature>
<evidence type="ECO:0000256" key="1">
    <source>
        <dbReference type="SAM" id="Phobius"/>
    </source>
</evidence>